<feature type="region of interest" description="Disordered" evidence="1">
    <location>
        <begin position="334"/>
        <end position="385"/>
    </location>
</feature>
<dbReference type="SUPFAM" id="SSF49482">
    <property type="entry name" value="Aromatic compound dioxygenase"/>
    <property type="match status" value="1"/>
</dbReference>
<dbReference type="GO" id="GO:0008199">
    <property type="term" value="F:ferric iron binding"/>
    <property type="evidence" value="ECO:0007669"/>
    <property type="project" value="InterPro"/>
</dbReference>
<feature type="compositionally biased region" description="Low complexity" evidence="1">
    <location>
        <begin position="370"/>
        <end position="385"/>
    </location>
</feature>
<dbReference type="EMBL" id="JAUIRO010000006">
    <property type="protein sequence ID" value="KAK0709234.1"/>
    <property type="molecule type" value="Genomic_DNA"/>
</dbReference>
<reference evidence="4" key="1">
    <citation type="submission" date="2023-06" db="EMBL/GenBank/DDBJ databases">
        <title>Genome-scale phylogeny and comparative genomics of the fungal order Sordariales.</title>
        <authorList>
            <consortium name="Lawrence Berkeley National Laboratory"/>
            <person name="Hensen N."/>
            <person name="Bonometti L."/>
            <person name="Westerberg I."/>
            <person name="Brannstrom I.O."/>
            <person name="Guillou S."/>
            <person name="Cros-Aarteil S."/>
            <person name="Calhoun S."/>
            <person name="Haridas S."/>
            <person name="Kuo A."/>
            <person name="Mondo S."/>
            <person name="Pangilinan J."/>
            <person name="Riley R."/>
            <person name="LaButti K."/>
            <person name="Andreopoulos B."/>
            <person name="Lipzen A."/>
            <person name="Chen C."/>
            <person name="Yanf M."/>
            <person name="Daum C."/>
            <person name="Ng V."/>
            <person name="Clum A."/>
            <person name="Steindorff A."/>
            <person name="Ohm R."/>
            <person name="Martin F."/>
            <person name="Silar P."/>
            <person name="Natvig D."/>
            <person name="Lalanne C."/>
            <person name="Gautier V."/>
            <person name="Ament-velasquez S.L."/>
            <person name="Kruys A."/>
            <person name="Hutchinson M.I."/>
            <person name="Powell A.J."/>
            <person name="Barry K."/>
            <person name="Miller A.N."/>
            <person name="Grigoriev I.V."/>
            <person name="Debuchy R."/>
            <person name="Gladieux P."/>
            <person name="Thoren M.H."/>
            <person name="Johannesson H."/>
        </authorList>
    </citation>
    <scope>NUCLEOTIDE SEQUENCE</scope>
    <source>
        <strain evidence="4">SMH2392-1A</strain>
    </source>
</reference>
<dbReference type="Gene3D" id="2.60.130.10">
    <property type="entry name" value="Aromatic compound dioxygenase"/>
    <property type="match status" value="1"/>
</dbReference>
<evidence type="ECO:0000256" key="2">
    <source>
        <dbReference type="SAM" id="SignalP"/>
    </source>
</evidence>
<dbReference type="Pfam" id="PF00775">
    <property type="entry name" value="Dioxygenase_C"/>
    <property type="match status" value="1"/>
</dbReference>
<feature type="signal peptide" evidence="2">
    <location>
        <begin position="1"/>
        <end position="19"/>
    </location>
</feature>
<keyword evidence="5" id="KW-1185">Reference proteome</keyword>
<dbReference type="Proteomes" id="UP001172101">
    <property type="component" value="Unassembled WGS sequence"/>
</dbReference>
<dbReference type="PANTHER" id="PTHR34315">
    <property type="match status" value="1"/>
</dbReference>
<evidence type="ECO:0000256" key="1">
    <source>
        <dbReference type="SAM" id="MobiDB-lite"/>
    </source>
</evidence>
<protein>
    <submittedName>
        <fullName evidence="4">Intradiol ring-cleavage dioxygenase</fullName>
    </submittedName>
</protein>
<dbReference type="AlphaFoldDB" id="A0AA40DMK8"/>
<dbReference type="CDD" id="cd03457">
    <property type="entry name" value="intradiol_dioxygenase_like"/>
    <property type="match status" value="1"/>
</dbReference>
<organism evidence="4 5">
    <name type="scientific">Lasiosphaeria miniovina</name>
    <dbReference type="NCBI Taxonomy" id="1954250"/>
    <lineage>
        <taxon>Eukaryota</taxon>
        <taxon>Fungi</taxon>
        <taxon>Dikarya</taxon>
        <taxon>Ascomycota</taxon>
        <taxon>Pezizomycotina</taxon>
        <taxon>Sordariomycetes</taxon>
        <taxon>Sordariomycetidae</taxon>
        <taxon>Sordariales</taxon>
        <taxon>Lasiosphaeriaceae</taxon>
        <taxon>Lasiosphaeria</taxon>
    </lineage>
</organism>
<dbReference type="GeneID" id="85330034"/>
<evidence type="ECO:0000313" key="4">
    <source>
        <dbReference type="EMBL" id="KAK0709234.1"/>
    </source>
</evidence>
<name>A0AA40DMK8_9PEZI</name>
<dbReference type="GO" id="GO:0016702">
    <property type="term" value="F:oxidoreductase activity, acting on single donors with incorporation of molecular oxygen, incorporation of two atoms of oxygen"/>
    <property type="evidence" value="ECO:0007669"/>
    <property type="project" value="InterPro"/>
</dbReference>
<evidence type="ECO:0000259" key="3">
    <source>
        <dbReference type="Pfam" id="PF00775"/>
    </source>
</evidence>
<dbReference type="PANTHER" id="PTHR34315:SF1">
    <property type="entry name" value="INTRADIOL RING-CLEAVAGE DIOXYGENASES DOMAIN-CONTAINING PROTEIN-RELATED"/>
    <property type="match status" value="1"/>
</dbReference>
<dbReference type="RefSeq" id="XP_060292538.1">
    <property type="nucleotide sequence ID" value="XM_060446764.1"/>
</dbReference>
<feature type="domain" description="Intradiol ring-cleavage dioxygenases" evidence="3">
    <location>
        <begin position="120"/>
        <end position="223"/>
    </location>
</feature>
<dbReference type="InterPro" id="IPR015889">
    <property type="entry name" value="Intradiol_dOase_core"/>
</dbReference>
<feature type="chain" id="PRO_5041410401" evidence="2">
    <location>
        <begin position="20"/>
        <end position="385"/>
    </location>
</feature>
<dbReference type="InterPro" id="IPR000627">
    <property type="entry name" value="Intradiol_dOase_C"/>
</dbReference>
<gene>
    <name evidence="4" type="ORF">B0T26DRAFT_785098</name>
</gene>
<comment type="caution">
    <text evidence="4">The sequence shown here is derived from an EMBL/GenBank/DDBJ whole genome shotgun (WGS) entry which is preliminary data.</text>
</comment>
<evidence type="ECO:0000313" key="5">
    <source>
        <dbReference type="Proteomes" id="UP001172101"/>
    </source>
</evidence>
<accession>A0AA40DMK8</accession>
<keyword evidence="4" id="KW-0560">Oxidoreductase</keyword>
<keyword evidence="4" id="KW-0223">Dioxygenase</keyword>
<sequence length="385" mass="40212">MHFTSLFARALAGAAIVSAHPGHDHEAELAARGAMLSRFSRRDLSHCAEKIKARGLHARSVKRRTALAADLMKEAHLRARDLDSLLNTTHHSTGCYTIKTPPSEIFAANNSCILSPEVTEGPYYVAGEYIRRDVVESQKGVNLTLDIQVLDTETCEPVTGAFLEIWHTNATGVYSGVAAAGNGNSDVDTSNINATYLRGVQQTDTDGVVQFATLFPGHYTGRATHIHVMVHTEATAQANGTLLDTTASHVGQLFFDQELIGQVETSSPYATNTQALTTNAEDSILAQEAATGDPFLEYVLLGSAIEDGLLGWISFGINSTLHREVSAAATLTEDGGVANSNAEPSGGTGGPPPTGGFPSAPGSTGGFPGAPGSTGVPTATATAPV</sequence>
<proteinExistence type="predicted"/>
<keyword evidence="2" id="KW-0732">Signal</keyword>